<dbReference type="Proteomes" id="UP000479000">
    <property type="component" value="Unassembled WGS sequence"/>
</dbReference>
<evidence type="ECO:0000313" key="2">
    <source>
        <dbReference type="EMBL" id="CAB0020393.1"/>
    </source>
</evidence>
<feature type="compositionally biased region" description="Low complexity" evidence="1">
    <location>
        <begin position="87"/>
        <end position="97"/>
    </location>
</feature>
<keyword evidence="3" id="KW-1185">Reference proteome</keyword>
<feature type="region of interest" description="Disordered" evidence="1">
    <location>
        <begin position="72"/>
        <end position="105"/>
    </location>
</feature>
<proteinExistence type="predicted"/>
<gene>
    <name evidence="2" type="ORF">NTEN_LOCUS23981</name>
</gene>
<dbReference type="EMBL" id="CADCXU010035289">
    <property type="protein sequence ID" value="CAB0020393.1"/>
    <property type="molecule type" value="Genomic_DNA"/>
</dbReference>
<name>A0A6H5HRM2_9HEMI</name>
<feature type="compositionally biased region" description="Polar residues" evidence="1">
    <location>
        <begin position="75"/>
        <end position="84"/>
    </location>
</feature>
<evidence type="ECO:0000256" key="1">
    <source>
        <dbReference type="SAM" id="MobiDB-lite"/>
    </source>
</evidence>
<reference evidence="2 3" key="1">
    <citation type="submission" date="2020-02" db="EMBL/GenBank/DDBJ databases">
        <authorList>
            <person name="Ferguson B K."/>
        </authorList>
    </citation>
    <scope>NUCLEOTIDE SEQUENCE [LARGE SCALE GENOMIC DNA]</scope>
</reference>
<dbReference type="AlphaFoldDB" id="A0A6H5HRM2"/>
<organism evidence="2 3">
    <name type="scientific">Nesidiocoris tenuis</name>
    <dbReference type="NCBI Taxonomy" id="355587"/>
    <lineage>
        <taxon>Eukaryota</taxon>
        <taxon>Metazoa</taxon>
        <taxon>Ecdysozoa</taxon>
        <taxon>Arthropoda</taxon>
        <taxon>Hexapoda</taxon>
        <taxon>Insecta</taxon>
        <taxon>Pterygota</taxon>
        <taxon>Neoptera</taxon>
        <taxon>Paraneoptera</taxon>
        <taxon>Hemiptera</taxon>
        <taxon>Heteroptera</taxon>
        <taxon>Panheteroptera</taxon>
        <taxon>Cimicomorpha</taxon>
        <taxon>Miridae</taxon>
        <taxon>Dicyphina</taxon>
        <taxon>Nesidiocoris</taxon>
    </lineage>
</organism>
<evidence type="ECO:0000313" key="3">
    <source>
        <dbReference type="Proteomes" id="UP000479000"/>
    </source>
</evidence>
<protein>
    <submittedName>
        <fullName evidence="2">Uncharacterized protein</fullName>
    </submittedName>
</protein>
<accession>A0A6H5HRM2</accession>
<sequence length="142" mass="16278">MPRLRVTDMPACGLFSAKSLEKLNIVCISWKEIAPEESRTVEIARVNISSSQLLNFCEILFQSWPRLRRGRITKRNPSTTCTKTSRSELQSRSSSRSKNILRATDPPGRLSAARFCGRYGLRLLGCRLERQADHQRYYSADR</sequence>
<feature type="non-terminal residue" evidence="2">
    <location>
        <position position="142"/>
    </location>
</feature>